<accession>A0ABT4VNB2</accession>
<dbReference type="RefSeq" id="WP_271089931.1">
    <property type="nucleotide sequence ID" value="NZ_JAPJZH010000007.1"/>
</dbReference>
<protein>
    <submittedName>
        <fullName evidence="2">Lasso peptide biosynthesis B2 protein</fullName>
    </submittedName>
</protein>
<reference evidence="2" key="1">
    <citation type="submission" date="2022-11" db="EMBL/GenBank/DDBJ databases">
        <title>Hoeflea poritis sp. nov., isolated from scleractinian coral Porites lutea.</title>
        <authorList>
            <person name="Zhang G."/>
            <person name="Wei Q."/>
            <person name="Cai L."/>
        </authorList>
    </citation>
    <scope>NUCLEOTIDE SEQUENCE</scope>
    <source>
        <strain evidence="2">E7-10</strain>
    </source>
</reference>
<sequence>MRKPRQRLFRIELWLTARLLPLLIAGRDLEGALRLADGTESRRYDGLAADAIAHAVLRVTRRPWLMRDRRCFRQGILGYRFLKMAGYSPQLHFAIDEKSLNEPVIDAHCWVVLDGKPVLNDIMDGMFPIHVHPA</sequence>
<organism evidence="2 3">
    <name type="scientific">Hoeflea poritis</name>
    <dbReference type="NCBI Taxonomy" id="2993659"/>
    <lineage>
        <taxon>Bacteria</taxon>
        <taxon>Pseudomonadati</taxon>
        <taxon>Pseudomonadota</taxon>
        <taxon>Alphaproteobacteria</taxon>
        <taxon>Hyphomicrobiales</taxon>
        <taxon>Rhizobiaceae</taxon>
        <taxon>Hoeflea</taxon>
    </lineage>
</organism>
<gene>
    <name evidence="2" type="ORF">OOZ53_12620</name>
</gene>
<keyword evidence="3" id="KW-1185">Reference proteome</keyword>
<name>A0ABT4VNB2_9HYPH</name>
<feature type="domain" description="Microcin J25-processing protein McjB C-terminal" evidence="1">
    <location>
        <begin position="35"/>
        <end position="121"/>
    </location>
</feature>
<evidence type="ECO:0000313" key="3">
    <source>
        <dbReference type="Proteomes" id="UP001148313"/>
    </source>
</evidence>
<dbReference type="InterPro" id="IPR032708">
    <property type="entry name" value="McjB_C"/>
</dbReference>
<comment type="caution">
    <text evidence="2">The sequence shown here is derived from an EMBL/GenBank/DDBJ whole genome shotgun (WGS) entry which is preliminary data.</text>
</comment>
<dbReference type="InterPro" id="IPR053521">
    <property type="entry name" value="McjB-like"/>
</dbReference>
<dbReference type="NCBIfam" id="NF033537">
    <property type="entry name" value="lasso_biosyn_B2"/>
    <property type="match status" value="1"/>
</dbReference>
<dbReference type="Pfam" id="PF13471">
    <property type="entry name" value="Transglut_core3"/>
    <property type="match status" value="1"/>
</dbReference>
<dbReference type="EMBL" id="JAPJZH010000007">
    <property type="protein sequence ID" value="MDA4846201.1"/>
    <property type="molecule type" value="Genomic_DNA"/>
</dbReference>
<evidence type="ECO:0000313" key="2">
    <source>
        <dbReference type="EMBL" id="MDA4846201.1"/>
    </source>
</evidence>
<evidence type="ECO:0000259" key="1">
    <source>
        <dbReference type="Pfam" id="PF13471"/>
    </source>
</evidence>
<dbReference type="Proteomes" id="UP001148313">
    <property type="component" value="Unassembled WGS sequence"/>
</dbReference>
<proteinExistence type="predicted"/>